<dbReference type="InterPro" id="IPR011016">
    <property type="entry name" value="Znf_RING-CH"/>
</dbReference>
<feature type="transmembrane region" description="Helical" evidence="6">
    <location>
        <begin position="142"/>
        <end position="162"/>
    </location>
</feature>
<dbReference type="EMBL" id="JADCNM010000001">
    <property type="protein sequence ID" value="KAG0500522.1"/>
    <property type="molecule type" value="Genomic_DNA"/>
</dbReference>
<dbReference type="Proteomes" id="UP000639772">
    <property type="component" value="Chromosome 1"/>
</dbReference>
<dbReference type="SMART" id="SM00744">
    <property type="entry name" value="RINGv"/>
    <property type="match status" value="1"/>
</dbReference>
<protein>
    <recommendedName>
        <fullName evidence="7">RING-type domain-containing protein</fullName>
    </recommendedName>
</protein>
<evidence type="ECO:0000313" key="8">
    <source>
        <dbReference type="EMBL" id="KAG0500522.1"/>
    </source>
</evidence>
<keyword evidence="1" id="KW-0479">Metal-binding</keyword>
<dbReference type="AlphaFoldDB" id="A0A835SBG6"/>
<dbReference type="OrthoDB" id="9984778at2759"/>
<feature type="transmembrane region" description="Helical" evidence="6">
    <location>
        <begin position="110"/>
        <end position="130"/>
    </location>
</feature>
<feature type="region of interest" description="Disordered" evidence="5">
    <location>
        <begin position="44"/>
        <end position="101"/>
    </location>
</feature>
<evidence type="ECO:0000256" key="4">
    <source>
        <dbReference type="PROSITE-ProRule" id="PRU00175"/>
    </source>
</evidence>
<organism evidence="8 9">
    <name type="scientific">Vanilla planifolia</name>
    <name type="common">Vanilla</name>
    <dbReference type="NCBI Taxonomy" id="51239"/>
    <lineage>
        <taxon>Eukaryota</taxon>
        <taxon>Viridiplantae</taxon>
        <taxon>Streptophyta</taxon>
        <taxon>Embryophyta</taxon>
        <taxon>Tracheophyta</taxon>
        <taxon>Spermatophyta</taxon>
        <taxon>Magnoliopsida</taxon>
        <taxon>Liliopsida</taxon>
        <taxon>Asparagales</taxon>
        <taxon>Orchidaceae</taxon>
        <taxon>Vanilloideae</taxon>
        <taxon>Vanilleae</taxon>
        <taxon>Vanilla</taxon>
    </lineage>
</organism>
<comment type="caution">
    <text evidence="8">The sequence shown here is derived from an EMBL/GenBank/DDBJ whole genome shotgun (WGS) entry which is preliminary data.</text>
</comment>
<evidence type="ECO:0000256" key="1">
    <source>
        <dbReference type="ARBA" id="ARBA00022723"/>
    </source>
</evidence>
<dbReference type="PANTHER" id="PTHR46225">
    <property type="entry name" value="C3H4 TYPE ZINC FINGER PROTEIN"/>
    <property type="match status" value="1"/>
</dbReference>
<dbReference type="PROSITE" id="PS50089">
    <property type="entry name" value="ZF_RING_2"/>
    <property type="match status" value="1"/>
</dbReference>
<feature type="transmembrane region" description="Helical" evidence="6">
    <location>
        <begin position="269"/>
        <end position="302"/>
    </location>
</feature>
<accession>A0A835SBG6</accession>
<feature type="domain" description="RING-type" evidence="7">
    <location>
        <begin position="369"/>
        <end position="410"/>
    </location>
</feature>
<keyword evidence="2 4" id="KW-0863">Zinc-finger</keyword>
<evidence type="ECO:0000256" key="3">
    <source>
        <dbReference type="ARBA" id="ARBA00022833"/>
    </source>
</evidence>
<proteinExistence type="predicted"/>
<evidence type="ECO:0000313" key="9">
    <source>
        <dbReference type="Proteomes" id="UP000639772"/>
    </source>
</evidence>
<dbReference type="GO" id="GO:0008270">
    <property type="term" value="F:zinc ion binding"/>
    <property type="evidence" value="ECO:0007669"/>
    <property type="project" value="UniProtKB-KW"/>
</dbReference>
<name>A0A835SBG6_VANPL</name>
<feature type="transmembrane region" description="Helical" evidence="6">
    <location>
        <begin position="239"/>
        <end position="257"/>
    </location>
</feature>
<dbReference type="InterPro" id="IPR001841">
    <property type="entry name" value="Znf_RING"/>
</dbReference>
<evidence type="ECO:0000256" key="5">
    <source>
        <dbReference type="SAM" id="MobiDB-lite"/>
    </source>
</evidence>
<evidence type="ECO:0000256" key="2">
    <source>
        <dbReference type="ARBA" id="ARBA00022771"/>
    </source>
</evidence>
<keyword evidence="6" id="KW-1133">Transmembrane helix</keyword>
<sequence>MAVVPSRVPQQEGQTDRYPLLMERQVNENRDGHVIDITRGDVAPVSVADGIGPNDTNSSLSDDRPSTSTHVSPTQSSSTSQSTSSTRIALTNRGSDNYGRQHRSPLNSGLWISIELFVNLSQIVAAVVVLSFSRHEHPKTPLFTWVIGYTAGCVATLPHLYWRYLHRDSQATEQDPVNSFQNLSQNNVPDSNPYTVISVLQSVESENGRGSGRASQRQQISQNAIRRVNVNAAVNHLKMALDCFFAIWFVVGNVWLFGGRTSASDAPNIYRLCIVFLTFSCIGYAMPFILCAMICCCLPCIISIMGLREEMVLTRGASRESINALPTYKFKSKRIKNQDGADSDLECDGGILAAGTDKEQSISAEDAVCCICLAKYADDDELLELPCNHFFHKECVDKWLQINALCPLCKAEVGNTNSSSACANNLSSRIGGEP</sequence>
<evidence type="ECO:0000256" key="6">
    <source>
        <dbReference type="SAM" id="Phobius"/>
    </source>
</evidence>
<dbReference type="FunFam" id="3.30.40.10:FF:000348">
    <property type="entry name" value="E3 ubiquitin-protein ligase"/>
    <property type="match status" value="1"/>
</dbReference>
<dbReference type="Pfam" id="PF13639">
    <property type="entry name" value="zf-RING_2"/>
    <property type="match status" value="1"/>
</dbReference>
<reference evidence="8 9" key="1">
    <citation type="journal article" date="2020" name="Nat. Food">
        <title>A phased Vanilla planifolia genome enables genetic improvement of flavour and production.</title>
        <authorList>
            <person name="Hasing T."/>
            <person name="Tang H."/>
            <person name="Brym M."/>
            <person name="Khazi F."/>
            <person name="Huang T."/>
            <person name="Chambers A.H."/>
        </authorList>
    </citation>
    <scope>NUCLEOTIDE SEQUENCE [LARGE SCALE GENOMIC DNA]</scope>
    <source>
        <tissue evidence="8">Leaf</tissue>
    </source>
</reference>
<evidence type="ECO:0000259" key="7">
    <source>
        <dbReference type="PROSITE" id="PS50089"/>
    </source>
</evidence>
<dbReference type="Gene3D" id="3.30.40.10">
    <property type="entry name" value="Zinc/RING finger domain, C3HC4 (zinc finger)"/>
    <property type="match status" value="1"/>
</dbReference>
<gene>
    <name evidence="8" type="ORF">HPP92_000594</name>
</gene>
<keyword evidence="3" id="KW-0862">Zinc</keyword>
<dbReference type="PANTHER" id="PTHR46225:SF19">
    <property type="entry name" value="RING-TYPE DOMAIN-CONTAINING PROTEIN"/>
    <property type="match status" value="1"/>
</dbReference>
<dbReference type="InterPro" id="IPR013083">
    <property type="entry name" value="Znf_RING/FYVE/PHD"/>
</dbReference>
<dbReference type="SUPFAM" id="SSF57850">
    <property type="entry name" value="RING/U-box"/>
    <property type="match status" value="1"/>
</dbReference>
<dbReference type="SMART" id="SM00184">
    <property type="entry name" value="RING"/>
    <property type="match status" value="1"/>
</dbReference>
<feature type="compositionally biased region" description="Low complexity" evidence="5">
    <location>
        <begin position="66"/>
        <end position="86"/>
    </location>
</feature>
<keyword evidence="6" id="KW-0812">Transmembrane</keyword>
<keyword evidence="6" id="KW-0472">Membrane</keyword>